<dbReference type="EMBL" id="JARJLG010000067">
    <property type="protein sequence ID" value="KAJ7754378.1"/>
    <property type="molecule type" value="Genomic_DNA"/>
</dbReference>
<protein>
    <submittedName>
        <fullName evidence="3">Uncharacterized protein</fullName>
    </submittedName>
</protein>
<accession>A0AAD7NCE8</accession>
<keyword evidence="2" id="KW-1133">Transmembrane helix</keyword>
<evidence type="ECO:0000313" key="3">
    <source>
        <dbReference type="EMBL" id="KAJ7754378.1"/>
    </source>
</evidence>
<organism evidence="3 4">
    <name type="scientific">Mycena maculata</name>
    <dbReference type="NCBI Taxonomy" id="230809"/>
    <lineage>
        <taxon>Eukaryota</taxon>
        <taxon>Fungi</taxon>
        <taxon>Dikarya</taxon>
        <taxon>Basidiomycota</taxon>
        <taxon>Agaricomycotina</taxon>
        <taxon>Agaricomycetes</taxon>
        <taxon>Agaricomycetidae</taxon>
        <taxon>Agaricales</taxon>
        <taxon>Marasmiineae</taxon>
        <taxon>Mycenaceae</taxon>
        <taxon>Mycena</taxon>
    </lineage>
</organism>
<evidence type="ECO:0000256" key="2">
    <source>
        <dbReference type="SAM" id="Phobius"/>
    </source>
</evidence>
<reference evidence="3" key="1">
    <citation type="submission" date="2023-03" db="EMBL/GenBank/DDBJ databases">
        <title>Massive genome expansion in bonnet fungi (Mycena s.s.) driven by repeated elements and novel gene families across ecological guilds.</title>
        <authorList>
            <consortium name="Lawrence Berkeley National Laboratory"/>
            <person name="Harder C.B."/>
            <person name="Miyauchi S."/>
            <person name="Viragh M."/>
            <person name="Kuo A."/>
            <person name="Thoen E."/>
            <person name="Andreopoulos B."/>
            <person name="Lu D."/>
            <person name="Skrede I."/>
            <person name="Drula E."/>
            <person name="Henrissat B."/>
            <person name="Morin E."/>
            <person name="Kohler A."/>
            <person name="Barry K."/>
            <person name="LaButti K."/>
            <person name="Morin E."/>
            <person name="Salamov A."/>
            <person name="Lipzen A."/>
            <person name="Mereny Z."/>
            <person name="Hegedus B."/>
            <person name="Baldrian P."/>
            <person name="Stursova M."/>
            <person name="Weitz H."/>
            <person name="Taylor A."/>
            <person name="Grigoriev I.V."/>
            <person name="Nagy L.G."/>
            <person name="Martin F."/>
            <person name="Kauserud H."/>
        </authorList>
    </citation>
    <scope>NUCLEOTIDE SEQUENCE</scope>
    <source>
        <strain evidence="3">CBHHK188m</strain>
    </source>
</reference>
<gene>
    <name evidence="3" type="ORF">DFH07DRAFT_959827</name>
</gene>
<proteinExistence type="predicted"/>
<sequence>MEIFLHGILFVLLIAATYLLCHRTGAGRRPLAAATSMMAILAALQLGVHIRGTVLAFQILRLAVEGEVYPQSARAIHATDLFADLYTMEDFLLVTNNLVADSLFTYRCFVVWGSNIRVVILPMVMVFTTTLLGYLCAYQDDYSSSGPYIDFRVAFLMSVLTNVVLMALTAGRIWWVRRDASVLAYSAGVRRYNTVIAIILESGAIYCVCVIFYVIVVSVLNPGDFTPLVDIFRGSVPQIMNIAPTLIIVRVGLGYGTTETACAISDRQIELTSPVSAFAGHDPAHSLVIDIRPRHDSDSGTDGYLDNLGKQV</sequence>
<comment type="caution">
    <text evidence="3">The sequence shown here is derived from an EMBL/GenBank/DDBJ whole genome shotgun (WGS) entry which is preliminary data.</text>
</comment>
<dbReference type="AlphaFoldDB" id="A0AAD7NCE8"/>
<feature type="region of interest" description="Disordered" evidence="1">
    <location>
        <begin position="293"/>
        <end position="312"/>
    </location>
</feature>
<feature type="transmembrane region" description="Helical" evidence="2">
    <location>
        <begin position="195"/>
        <end position="220"/>
    </location>
</feature>
<feature type="transmembrane region" description="Helical" evidence="2">
    <location>
        <begin position="116"/>
        <end position="135"/>
    </location>
</feature>
<evidence type="ECO:0000313" key="4">
    <source>
        <dbReference type="Proteomes" id="UP001215280"/>
    </source>
</evidence>
<keyword evidence="4" id="KW-1185">Reference proteome</keyword>
<evidence type="ECO:0000256" key="1">
    <source>
        <dbReference type="SAM" id="MobiDB-lite"/>
    </source>
</evidence>
<feature type="transmembrane region" description="Helical" evidence="2">
    <location>
        <begin position="155"/>
        <end position="175"/>
    </location>
</feature>
<keyword evidence="2" id="KW-0812">Transmembrane</keyword>
<name>A0AAD7NCE8_9AGAR</name>
<keyword evidence="2" id="KW-0472">Membrane</keyword>
<dbReference type="Proteomes" id="UP001215280">
    <property type="component" value="Unassembled WGS sequence"/>
</dbReference>